<accession>A0A4C1T083</accession>
<proteinExistence type="predicted"/>
<protein>
    <submittedName>
        <fullName evidence="1">Uncharacterized protein</fullName>
    </submittedName>
</protein>
<dbReference type="AlphaFoldDB" id="A0A4C1T083"/>
<sequence length="94" mass="10694">MSSARTPSLMSVPFFVEEFYRVRKPAPVHRFLVHGQSSDDEQRPYAKSHVCAVLRRRVPPCAETSTAAMFYCLRGRDPSSEQSLYISVIFAVKI</sequence>
<dbReference type="Proteomes" id="UP000299102">
    <property type="component" value="Unassembled WGS sequence"/>
</dbReference>
<evidence type="ECO:0000313" key="2">
    <source>
        <dbReference type="Proteomes" id="UP000299102"/>
    </source>
</evidence>
<keyword evidence="2" id="KW-1185">Reference proteome</keyword>
<name>A0A4C1T083_EUMVA</name>
<organism evidence="1 2">
    <name type="scientific">Eumeta variegata</name>
    <name type="common">Bagworm moth</name>
    <name type="synonym">Eumeta japonica</name>
    <dbReference type="NCBI Taxonomy" id="151549"/>
    <lineage>
        <taxon>Eukaryota</taxon>
        <taxon>Metazoa</taxon>
        <taxon>Ecdysozoa</taxon>
        <taxon>Arthropoda</taxon>
        <taxon>Hexapoda</taxon>
        <taxon>Insecta</taxon>
        <taxon>Pterygota</taxon>
        <taxon>Neoptera</taxon>
        <taxon>Endopterygota</taxon>
        <taxon>Lepidoptera</taxon>
        <taxon>Glossata</taxon>
        <taxon>Ditrysia</taxon>
        <taxon>Tineoidea</taxon>
        <taxon>Psychidae</taxon>
        <taxon>Oiketicinae</taxon>
        <taxon>Eumeta</taxon>
    </lineage>
</organism>
<gene>
    <name evidence="1" type="ORF">EVAR_78085_1</name>
</gene>
<reference evidence="1 2" key="1">
    <citation type="journal article" date="2019" name="Commun. Biol.">
        <title>The bagworm genome reveals a unique fibroin gene that provides high tensile strength.</title>
        <authorList>
            <person name="Kono N."/>
            <person name="Nakamura H."/>
            <person name="Ohtoshi R."/>
            <person name="Tomita M."/>
            <person name="Numata K."/>
            <person name="Arakawa K."/>
        </authorList>
    </citation>
    <scope>NUCLEOTIDE SEQUENCE [LARGE SCALE GENOMIC DNA]</scope>
</reference>
<comment type="caution">
    <text evidence="1">The sequence shown here is derived from an EMBL/GenBank/DDBJ whole genome shotgun (WGS) entry which is preliminary data.</text>
</comment>
<dbReference type="EMBL" id="BGZK01000028">
    <property type="protein sequence ID" value="GBP07933.1"/>
    <property type="molecule type" value="Genomic_DNA"/>
</dbReference>
<evidence type="ECO:0000313" key="1">
    <source>
        <dbReference type="EMBL" id="GBP07933.1"/>
    </source>
</evidence>